<dbReference type="Pfam" id="PF02534">
    <property type="entry name" value="T4SS-DNA_transf"/>
    <property type="match status" value="1"/>
</dbReference>
<evidence type="ECO:0000313" key="8">
    <source>
        <dbReference type="EMBL" id="ARD67036.1"/>
    </source>
</evidence>
<gene>
    <name evidence="8" type="ORF">B2M23_16510</name>
</gene>
<organism evidence="8 9">
    <name type="scientific">Eubacterium limosum</name>
    <dbReference type="NCBI Taxonomy" id="1736"/>
    <lineage>
        <taxon>Bacteria</taxon>
        <taxon>Bacillati</taxon>
        <taxon>Bacillota</taxon>
        <taxon>Clostridia</taxon>
        <taxon>Eubacteriales</taxon>
        <taxon>Eubacteriaceae</taxon>
        <taxon>Eubacterium</taxon>
    </lineage>
</organism>
<name>A0AAC9QWS6_EUBLI</name>
<dbReference type="RefSeq" id="WP_052237240.1">
    <property type="nucleotide sequence ID" value="NZ_CP019962.1"/>
</dbReference>
<dbReference type="InterPro" id="IPR003688">
    <property type="entry name" value="TraG/VirD4"/>
</dbReference>
<comment type="similarity">
    <text evidence="2">Belongs to the VirD4/TraG family.</text>
</comment>
<dbReference type="SUPFAM" id="SSF52540">
    <property type="entry name" value="P-loop containing nucleoside triphosphate hydrolases"/>
    <property type="match status" value="1"/>
</dbReference>
<comment type="subcellular location">
    <subcellularLocation>
        <location evidence="1">Cell membrane</location>
        <topology evidence="1">Multi-pass membrane protein</topology>
    </subcellularLocation>
</comment>
<dbReference type="Proteomes" id="UP000192391">
    <property type="component" value="Chromosome"/>
</dbReference>
<keyword evidence="6 7" id="KW-0472">Membrane</keyword>
<reference evidence="9" key="1">
    <citation type="journal article" date="2017" name="Sci. Rep.">
        <title>Determination of the Genome and Primary Transcriptome of Syngas Fermenting Eubacterium limosum ATCC 8486.</title>
        <authorList>
            <person name="Song Y."/>
            <person name="Shin J."/>
            <person name="Jeong Y."/>
            <person name="Jin S."/>
            <person name="Lee J.K."/>
            <person name="Kim D.R."/>
            <person name="Kim S.C."/>
            <person name="Cho S."/>
            <person name="Cho B.K."/>
        </authorList>
    </citation>
    <scope>NUCLEOTIDE SEQUENCE [LARGE SCALE GENOMIC DNA]</scope>
    <source>
        <strain evidence="9">ATCC 8486</strain>
    </source>
</reference>
<feature type="transmembrane region" description="Helical" evidence="7">
    <location>
        <begin position="12"/>
        <end position="43"/>
    </location>
</feature>
<dbReference type="InterPro" id="IPR027417">
    <property type="entry name" value="P-loop_NTPase"/>
</dbReference>
<evidence type="ECO:0000256" key="4">
    <source>
        <dbReference type="ARBA" id="ARBA00022692"/>
    </source>
</evidence>
<keyword evidence="4 7" id="KW-0812">Transmembrane</keyword>
<accession>A0AAC9QWS6</accession>
<dbReference type="PANTHER" id="PTHR37937:SF1">
    <property type="entry name" value="CONJUGATIVE TRANSFER: DNA TRANSPORT"/>
    <property type="match status" value="1"/>
</dbReference>
<evidence type="ECO:0000256" key="7">
    <source>
        <dbReference type="SAM" id="Phobius"/>
    </source>
</evidence>
<dbReference type="GO" id="GO:0005886">
    <property type="term" value="C:plasma membrane"/>
    <property type="evidence" value="ECO:0007669"/>
    <property type="project" value="UniProtKB-SubCell"/>
</dbReference>
<sequence>MKNHAKEKIRLGIVFFILGTLAMPWIVTFTDVMISGTVTSITLSDFSYFEAVQKILYKEPCGLLFLLSECILLMTVIMCVIKMDTELRSDMYQVTDRISIPIPSGEYQHGSAWFLSKKEYGRAFGAHEIDPNNRTIRLLLKEGRKDFEEIENGMIPDFEKIKKIDAIQEIFDEAGLVIGRTLKGKKEVIYSIDHDSHFLALGATRSGKTRCIVLQSIGLLALSGESMLITDVKGELADYTRPYLERLGYEVYILDYKEPEKSNKYNVLQFVIEAARDGDFDTAEERAADLAKMLVPDNDKSEPIWSNGERAVIEMAILSVVLENIDHPEYQNLYNIYRFIAEMNNQVVINKNRISILDLFMEDLKRKNPHHKAVLAYATIQAGAGSPKTVSSFLVSAMTTLKIFSTGKMNAMSNTSDFSMSELGDKKTAVFIILPDQKDTYYKIATAVVANAYDGLIRKADQQGGRLDRRIRFLLDEFGNFAKLNAFSNMETAGGSRGVLFGIFLQDFAQTDEKYGHETSRIVRSNCETWAYLRSDDPETLKRISDKLANYTCTVYNASSNAGNRSFSRSNSSNKMTRKLLEINELQEIDRPYLLITSRVKPAIMESPDLSEWYFNTMFGMGDKEHNIKLRKYRNQARGVMDISGELNSWGIWNSYRDIQMLKSISYLEMTEQNFDPIKYRIDDIYRTELNKTYFSVSDISPDTD</sequence>
<evidence type="ECO:0008006" key="10">
    <source>
        <dbReference type="Google" id="ProtNLM"/>
    </source>
</evidence>
<evidence type="ECO:0000256" key="5">
    <source>
        <dbReference type="ARBA" id="ARBA00022989"/>
    </source>
</evidence>
<keyword evidence="3" id="KW-1003">Cell membrane</keyword>
<protein>
    <recommendedName>
        <fullName evidence="10">Conjugal transfer protein TraG</fullName>
    </recommendedName>
</protein>
<evidence type="ECO:0000256" key="3">
    <source>
        <dbReference type="ARBA" id="ARBA00022475"/>
    </source>
</evidence>
<evidence type="ECO:0000256" key="2">
    <source>
        <dbReference type="ARBA" id="ARBA00008806"/>
    </source>
</evidence>
<dbReference type="AlphaFoldDB" id="A0AAC9QWS6"/>
<keyword evidence="5 7" id="KW-1133">Transmembrane helix</keyword>
<dbReference type="InterPro" id="IPR051539">
    <property type="entry name" value="T4SS-coupling_protein"/>
</dbReference>
<dbReference type="NCBIfam" id="NF045973">
    <property type="entry name" value="conju_CD1115"/>
    <property type="match status" value="1"/>
</dbReference>
<dbReference type="Gene3D" id="3.40.50.300">
    <property type="entry name" value="P-loop containing nucleotide triphosphate hydrolases"/>
    <property type="match status" value="2"/>
</dbReference>
<dbReference type="KEGG" id="elim:B2M23_16510"/>
<dbReference type="EMBL" id="CP019962">
    <property type="protein sequence ID" value="ARD67036.1"/>
    <property type="molecule type" value="Genomic_DNA"/>
</dbReference>
<proteinExistence type="inferred from homology"/>
<dbReference type="PANTHER" id="PTHR37937">
    <property type="entry name" value="CONJUGATIVE TRANSFER: DNA TRANSPORT"/>
    <property type="match status" value="1"/>
</dbReference>
<evidence type="ECO:0000256" key="1">
    <source>
        <dbReference type="ARBA" id="ARBA00004651"/>
    </source>
</evidence>
<evidence type="ECO:0000313" key="9">
    <source>
        <dbReference type="Proteomes" id="UP000192391"/>
    </source>
</evidence>
<evidence type="ECO:0000256" key="6">
    <source>
        <dbReference type="ARBA" id="ARBA00023136"/>
    </source>
</evidence>
<dbReference type="CDD" id="cd01127">
    <property type="entry name" value="TrwB_TraG_TraD_VirD4"/>
    <property type="match status" value="1"/>
</dbReference>